<keyword evidence="3" id="KW-1185">Reference proteome</keyword>
<evidence type="ECO:0000256" key="1">
    <source>
        <dbReference type="SAM" id="MobiDB-lite"/>
    </source>
</evidence>
<dbReference type="InterPro" id="IPR014729">
    <property type="entry name" value="Rossmann-like_a/b/a_fold"/>
</dbReference>
<feature type="region of interest" description="Disordered" evidence="1">
    <location>
        <begin position="244"/>
        <end position="274"/>
    </location>
</feature>
<dbReference type="SUPFAM" id="SSF52949">
    <property type="entry name" value="Macro domain-like"/>
    <property type="match status" value="1"/>
</dbReference>
<protein>
    <submittedName>
        <fullName evidence="2">Uncharacterized protein</fullName>
    </submittedName>
</protein>
<gene>
    <name evidence="2" type="ORF">SNAT2548_LOCUS23279</name>
</gene>
<dbReference type="Proteomes" id="UP000604046">
    <property type="component" value="Unassembled WGS sequence"/>
</dbReference>
<accession>A0A812R8U4</accession>
<dbReference type="AlphaFoldDB" id="A0A812R8U4"/>
<dbReference type="EMBL" id="CAJNDS010002317">
    <property type="protein sequence ID" value="CAE7428237.1"/>
    <property type="molecule type" value="Genomic_DNA"/>
</dbReference>
<sequence length="434" mass="47581">MRHKAKLAELDLSKAERRLACLAGEKNIDANSSNKVAVLIWCCPCNPVQQAHLELLQRAVQLVERTARRPVAAAFLAPELPELDAPGLSFALRTALCRMACEESDFAGACSWGWESSRTSERIIQQLTAKLSWSGGLRWEFEPWCLVTRLEADNRQADVRMVYIGQSVTAPASVHAVTGLEAKVRQTRLRRYDHLSPVLASQSTSLLIKDDWEPTLDPGLVSSRVLEHLRSALEADSLEMDLQLPEDGEHGSDESHDEGDDGPTSNQRGCPEASMGQLHFTTGEAAKASQSSGRKVVAHLCNDQGNGGRGYFQAIKKAWGSGPSRQYFEWHRDRKVESAEKRFRLGAVQFVQVSPLVEVANLIALQGTRSGSKGGPLRVEALEEALEALASHAASLGASVHMPQASEAGALQGKLTKLLKQLSQKHHIDIFVYR</sequence>
<evidence type="ECO:0000313" key="3">
    <source>
        <dbReference type="Proteomes" id="UP000604046"/>
    </source>
</evidence>
<evidence type="ECO:0000313" key="2">
    <source>
        <dbReference type="EMBL" id="CAE7428237.1"/>
    </source>
</evidence>
<dbReference type="Gene3D" id="3.40.220.10">
    <property type="entry name" value="Leucine Aminopeptidase, subunit E, domain 1"/>
    <property type="match status" value="1"/>
</dbReference>
<dbReference type="OrthoDB" id="433574at2759"/>
<reference evidence="2" key="1">
    <citation type="submission" date="2021-02" db="EMBL/GenBank/DDBJ databases">
        <authorList>
            <person name="Dougan E. K."/>
            <person name="Rhodes N."/>
            <person name="Thang M."/>
            <person name="Chan C."/>
        </authorList>
    </citation>
    <scope>NUCLEOTIDE SEQUENCE</scope>
</reference>
<organism evidence="2 3">
    <name type="scientific">Symbiodinium natans</name>
    <dbReference type="NCBI Taxonomy" id="878477"/>
    <lineage>
        <taxon>Eukaryota</taxon>
        <taxon>Sar</taxon>
        <taxon>Alveolata</taxon>
        <taxon>Dinophyceae</taxon>
        <taxon>Suessiales</taxon>
        <taxon>Symbiodiniaceae</taxon>
        <taxon>Symbiodinium</taxon>
    </lineage>
</organism>
<name>A0A812R8U4_9DINO</name>
<comment type="caution">
    <text evidence="2">The sequence shown here is derived from an EMBL/GenBank/DDBJ whole genome shotgun (WGS) entry which is preliminary data.</text>
</comment>
<dbReference type="Gene3D" id="3.40.50.620">
    <property type="entry name" value="HUPs"/>
    <property type="match status" value="1"/>
</dbReference>
<proteinExistence type="predicted"/>
<dbReference type="InterPro" id="IPR043472">
    <property type="entry name" value="Macro_dom-like"/>
</dbReference>